<evidence type="ECO:0000313" key="5">
    <source>
        <dbReference type="EMBL" id="WNR43021.1"/>
    </source>
</evidence>
<evidence type="ECO:0000313" key="6">
    <source>
        <dbReference type="Proteomes" id="UP001304650"/>
    </source>
</evidence>
<sequence length="400" mass="43779">MKTINVGIIGSGFSAAWHVEAYRKVTGLNVCIKAIAGGRRERAEAFAGKHHIPVVYNDYKELLADPEIDVVDLCIPNVMHAGVAIEAAQAGKHIICEKPMTGYFGSPGSAADGPIFAKEALTQALSSADEILQAVKDNQVKFMYAENWIYAPSVTKAKRLLQAGDSSILDIRAEESHSGSHAAASKRWETAGGGSLMILGSHPIAAAIHLKNYEGRLKYGEPIRVQSVVADMTPMSKSSAYQAVKEHWMVTDWVNVETWASVILTFTDGTKAVILASFAVLGGTRNVMDIYTSNSVIKCNMTPNDGVMVYAPSPDVFAKEYIAEKLETKAGWNFASSDEDWVRGYNQEMQDFMECIAEDRPPVSDGQLARDVLEVIYSAYLSYETGRRIDIIQNREGIEQ</sequence>
<evidence type="ECO:0000256" key="2">
    <source>
        <dbReference type="ARBA" id="ARBA00023002"/>
    </source>
</evidence>
<evidence type="ECO:0000256" key="1">
    <source>
        <dbReference type="ARBA" id="ARBA00010928"/>
    </source>
</evidence>
<dbReference type="PANTHER" id="PTHR42840">
    <property type="entry name" value="NAD(P)-BINDING ROSSMANN-FOLD SUPERFAMILY PROTEIN-RELATED"/>
    <property type="match status" value="1"/>
</dbReference>
<dbReference type="InterPro" id="IPR036291">
    <property type="entry name" value="NAD(P)-bd_dom_sf"/>
</dbReference>
<comment type="similarity">
    <text evidence="1">Belongs to the Gfo/Idh/MocA family.</text>
</comment>
<dbReference type="Gene3D" id="3.30.360.10">
    <property type="entry name" value="Dihydrodipicolinate Reductase, domain 2"/>
    <property type="match status" value="1"/>
</dbReference>
<dbReference type="GO" id="GO:0016491">
    <property type="term" value="F:oxidoreductase activity"/>
    <property type="evidence" value="ECO:0007669"/>
    <property type="project" value="UniProtKB-KW"/>
</dbReference>
<evidence type="ECO:0000259" key="3">
    <source>
        <dbReference type="Pfam" id="PF01408"/>
    </source>
</evidence>
<dbReference type="AlphaFoldDB" id="A0AA96LL00"/>
<dbReference type="RefSeq" id="WP_314796936.1">
    <property type="nucleotide sequence ID" value="NZ_CP130319.1"/>
</dbReference>
<dbReference type="Pfam" id="PF01408">
    <property type="entry name" value="GFO_IDH_MocA"/>
    <property type="match status" value="1"/>
</dbReference>
<dbReference type="Proteomes" id="UP001304650">
    <property type="component" value="Chromosome"/>
</dbReference>
<dbReference type="SUPFAM" id="SSF51735">
    <property type="entry name" value="NAD(P)-binding Rossmann-fold domains"/>
    <property type="match status" value="1"/>
</dbReference>
<keyword evidence="6" id="KW-1185">Reference proteome</keyword>
<feature type="domain" description="GFO/IDH/MocA-like oxidoreductase" evidence="4">
    <location>
        <begin position="156"/>
        <end position="294"/>
    </location>
</feature>
<name>A0AA96LL00_9BACL</name>
<dbReference type="Pfam" id="PF22725">
    <property type="entry name" value="GFO_IDH_MocA_C3"/>
    <property type="match status" value="1"/>
</dbReference>
<dbReference type="InterPro" id="IPR000683">
    <property type="entry name" value="Gfo/Idh/MocA-like_OxRdtase_N"/>
</dbReference>
<proteinExistence type="inferred from homology"/>
<dbReference type="EMBL" id="CP130319">
    <property type="protein sequence ID" value="WNR43021.1"/>
    <property type="molecule type" value="Genomic_DNA"/>
</dbReference>
<protein>
    <submittedName>
        <fullName evidence="5">Gfo/Idh/MocA family oxidoreductase</fullName>
    </submittedName>
</protein>
<accession>A0AA96LL00</accession>
<organism evidence="5 6">
    <name type="scientific">Paenibacillus roseopurpureus</name>
    <dbReference type="NCBI Taxonomy" id="2918901"/>
    <lineage>
        <taxon>Bacteria</taxon>
        <taxon>Bacillati</taxon>
        <taxon>Bacillota</taxon>
        <taxon>Bacilli</taxon>
        <taxon>Bacillales</taxon>
        <taxon>Paenibacillaceae</taxon>
        <taxon>Paenibacillus</taxon>
    </lineage>
</organism>
<reference evidence="5" key="1">
    <citation type="submission" date="2022-02" db="EMBL/GenBank/DDBJ databases">
        <title>Paenibacillus sp. MBLB1832 Whole Genome Shotgun Sequencing.</title>
        <authorList>
            <person name="Hwang C.Y."/>
            <person name="Cho E.-S."/>
            <person name="Seo M.-J."/>
        </authorList>
    </citation>
    <scope>NUCLEOTIDE SEQUENCE</scope>
    <source>
        <strain evidence="5">MBLB1832</strain>
    </source>
</reference>
<gene>
    <name evidence="5" type="ORF">MJB10_18105</name>
</gene>
<dbReference type="InterPro" id="IPR055170">
    <property type="entry name" value="GFO_IDH_MocA-like_dom"/>
</dbReference>
<dbReference type="PANTHER" id="PTHR42840:SF3">
    <property type="entry name" value="BINDING ROSSMANN FOLD OXIDOREDUCTASE, PUTATIVE (AFU_ORTHOLOGUE AFUA_2G10240)-RELATED"/>
    <property type="match status" value="1"/>
</dbReference>
<dbReference type="GO" id="GO:0000166">
    <property type="term" value="F:nucleotide binding"/>
    <property type="evidence" value="ECO:0007669"/>
    <property type="project" value="InterPro"/>
</dbReference>
<dbReference type="SUPFAM" id="SSF55347">
    <property type="entry name" value="Glyceraldehyde-3-phosphate dehydrogenase-like, C-terminal domain"/>
    <property type="match status" value="1"/>
</dbReference>
<dbReference type="KEGG" id="proo:MJB10_18105"/>
<evidence type="ECO:0000259" key="4">
    <source>
        <dbReference type="Pfam" id="PF22725"/>
    </source>
</evidence>
<dbReference type="Gene3D" id="3.40.50.720">
    <property type="entry name" value="NAD(P)-binding Rossmann-like Domain"/>
    <property type="match status" value="1"/>
</dbReference>
<feature type="domain" description="Gfo/Idh/MocA-like oxidoreductase N-terminal" evidence="3">
    <location>
        <begin position="4"/>
        <end position="101"/>
    </location>
</feature>
<keyword evidence="2" id="KW-0560">Oxidoreductase</keyword>